<dbReference type="GeneID" id="28731349"/>
<organism evidence="3 4">
    <name type="scientific">Cyphellophora attinorum</name>
    <dbReference type="NCBI Taxonomy" id="1664694"/>
    <lineage>
        <taxon>Eukaryota</taxon>
        <taxon>Fungi</taxon>
        <taxon>Dikarya</taxon>
        <taxon>Ascomycota</taxon>
        <taxon>Pezizomycotina</taxon>
        <taxon>Eurotiomycetes</taxon>
        <taxon>Chaetothyriomycetidae</taxon>
        <taxon>Chaetothyriales</taxon>
        <taxon>Cyphellophoraceae</taxon>
        <taxon>Cyphellophora</taxon>
    </lineage>
</organism>
<name>A0A0N1NZD5_9EURO</name>
<comment type="caution">
    <text evidence="3">The sequence shown here is derived from an EMBL/GenBank/DDBJ whole genome shotgun (WGS) entry which is preliminary data.</text>
</comment>
<evidence type="ECO:0000256" key="1">
    <source>
        <dbReference type="SAM" id="MobiDB-lite"/>
    </source>
</evidence>
<feature type="compositionally biased region" description="Low complexity" evidence="1">
    <location>
        <begin position="224"/>
        <end position="234"/>
    </location>
</feature>
<dbReference type="EMBL" id="LFJN01000011">
    <property type="protein sequence ID" value="KPI40767.1"/>
    <property type="molecule type" value="Genomic_DNA"/>
</dbReference>
<gene>
    <name evidence="3" type="ORF">AB675_10682</name>
</gene>
<sequence length="304" mass="32559">MRKANTLAVLGALIPAAFTDPVFSPRVPIETATLTFFTTSSPICSKSEASYSDIHYVFTSLDKCKDLKYTLGSPYHNVQVSELSPDFANLGWEVVLYEKKGCKGDVVGRKKLDGKVKEETCYGIDLARSVLLTPAGDDKETGFDDGSKDDTDTAPLVPDDVLEGTFFPTGQTPTIPPRDPEAADQEAPTRIEEGHNAPAPASDVTARAVPPRDPEEGDQKKAKSSSSTFTTSTTRHNAPAPASDVTARAVPPRDPEEGDQLDESPALGRRAPKKPKKPKKKVDCGPVNSDCNVVAAKESTGKND</sequence>
<feature type="compositionally biased region" description="Basic and acidic residues" evidence="1">
    <location>
        <begin position="210"/>
        <end position="221"/>
    </location>
</feature>
<accession>A0A0N1NZD5</accession>
<dbReference type="RefSeq" id="XP_018000730.1">
    <property type="nucleotide sequence ID" value="XM_018139469.1"/>
</dbReference>
<protein>
    <submittedName>
        <fullName evidence="3">Uncharacterized protein</fullName>
    </submittedName>
</protein>
<feature type="signal peptide" evidence="2">
    <location>
        <begin position="1"/>
        <end position="19"/>
    </location>
</feature>
<proteinExistence type="predicted"/>
<keyword evidence="4" id="KW-1185">Reference proteome</keyword>
<dbReference type="VEuPathDB" id="FungiDB:AB675_10682"/>
<evidence type="ECO:0000256" key="2">
    <source>
        <dbReference type="SAM" id="SignalP"/>
    </source>
</evidence>
<dbReference type="AlphaFoldDB" id="A0A0N1NZD5"/>
<evidence type="ECO:0000313" key="3">
    <source>
        <dbReference type="EMBL" id="KPI40767.1"/>
    </source>
</evidence>
<reference evidence="3 4" key="1">
    <citation type="submission" date="2015-06" db="EMBL/GenBank/DDBJ databases">
        <title>Draft genome of the ant-associated black yeast Phialophora attae CBS 131958.</title>
        <authorList>
            <person name="Moreno L.F."/>
            <person name="Stielow B.J."/>
            <person name="de Hoog S."/>
            <person name="Vicente V.A."/>
            <person name="Weiss V.A."/>
            <person name="de Vries M."/>
            <person name="Cruz L.M."/>
            <person name="Souza E.M."/>
        </authorList>
    </citation>
    <scope>NUCLEOTIDE SEQUENCE [LARGE SCALE GENOMIC DNA]</scope>
    <source>
        <strain evidence="3 4">CBS 131958</strain>
    </source>
</reference>
<feature type="chain" id="PRO_5005879466" evidence="2">
    <location>
        <begin position="20"/>
        <end position="304"/>
    </location>
</feature>
<feature type="compositionally biased region" description="Basic residues" evidence="1">
    <location>
        <begin position="270"/>
        <end position="280"/>
    </location>
</feature>
<feature type="region of interest" description="Disordered" evidence="1">
    <location>
        <begin position="135"/>
        <end position="304"/>
    </location>
</feature>
<evidence type="ECO:0000313" key="4">
    <source>
        <dbReference type="Proteomes" id="UP000038010"/>
    </source>
</evidence>
<feature type="compositionally biased region" description="Basic and acidic residues" evidence="1">
    <location>
        <begin position="136"/>
        <end position="151"/>
    </location>
</feature>
<keyword evidence="2" id="KW-0732">Signal</keyword>
<dbReference type="Proteomes" id="UP000038010">
    <property type="component" value="Unassembled WGS sequence"/>
</dbReference>